<dbReference type="PROSITE" id="PS51462">
    <property type="entry name" value="NUDIX"/>
    <property type="match status" value="1"/>
</dbReference>
<evidence type="ECO:0000313" key="5">
    <source>
        <dbReference type="Proteomes" id="UP001301388"/>
    </source>
</evidence>
<dbReference type="Gene3D" id="3.90.79.10">
    <property type="entry name" value="Nucleoside Triphosphate Pyrophosphohydrolase"/>
    <property type="match status" value="1"/>
</dbReference>
<dbReference type="InterPro" id="IPR054105">
    <property type="entry name" value="WHD_NrtR"/>
</dbReference>
<dbReference type="InterPro" id="IPR020476">
    <property type="entry name" value="Nudix_hydrolase"/>
</dbReference>
<dbReference type="InterPro" id="IPR000086">
    <property type="entry name" value="NUDIX_hydrolase_dom"/>
</dbReference>
<dbReference type="SUPFAM" id="SSF46785">
    <property type="entry name" value="Winged helix' DNA-binding domain"/>
    <property type="match status" value="1"/>
</dbReference>
<name>A0ABU5TQA3_9CYAN</name>
<evidence type="ECO:0000256" key="1">
    <source>
        <dbReference type="ARBA" id="ARBA00022801"/>
    </source>
</evidence>
<keyword evidence="5" id="KW-1185">Reference proteome</keyword>
<dbReference type="PANTHER" id="PTHR43736:SF4">
    <property type="entry name" value="SLR1690 PROTEIN"/>
    <property type="match status" value="1"/>
</dbReference>
<dbReference type="RefSeq" id="WP_410176018.1">
    <property type="nucleotide sequence ID" value="NZ_JAYGIE010000129.1"/>
</dbReference>
<dbReference type="InterPro" id="IPR036388">
    <property type="entry name" value="WH-like_DNA-bd_sf"/>
</dbReference>
<organism evidence="4 5">
    <name type="scientific">Pseudanabaena galeata UHCC 0370</name>
    <dbReference type="NCBI Taxonomy" id="3110310"/>
    <lineage>
        <taxon>Bacteria</taxon>
        <taxon>Bacillati</taxon>
        <taxon>Cyanobacteriota</taxon>
        <taxon>Cyanophyceae</taxon>
        <taxon>Pseudanabaenales</taxon>
        <taxon>Pseudanabaenaceae</taxon>
        <taxon>Pseudanabaena</taxon>
    </lineage>
</organism>
<accession>A0ABU5TQA3</accession>
<evidence type="ECO:0000256" key="2">
    <source>
        <dbReference type="RuleBase" id="RU003476"/>
    </source>
</evidence>
<dbReference type="PRINTS" id="PR00502">
    <property type="entry name" value="NUDIXFAMILY"/>
</dbReference>
<feature type="domain" description="Nudix hydrolase" evidence="3">
    <location>
        <begin position="9"/>
        <end position="143"/>
    </location>
</feature>
<keyword evidence="1 2" id="KW-0378">Hydrolase</keyword>
<reference evidence="4 5" key="1">
    <citation type="submission" date="2023-12" db="EMBL/GenBank/DDBJ databases">
        <title>Baltic Sea Cyanobacteria.</title>
        <authorList>
            <person name="Delbaje E."/>
            <person name="Fewer D.P."/>
            <person name="Shishido T.K."/>
        </authorList>
    </citation>
    <scope>NUCLEOTIDE SEQUENCE [LARGE SCALE GENOMIC DNA]</scope>
    <source>
        <strain evidence="4 5">UHCC 0370</strain>
    </source>
</reference>
<dbReference type="Pfam" id="PF00293">
    <property type="entry name" value="NUDIX"/>
    <property type="match status" value="1"/>
</dbReference>
<evidence type="ECO:0000313" key="4">
    <source>
        <dbReference type="EMBL" id="MEA5480518.1"/>
    </source>
</evidence>
<evidence type="ECO:0000259" key="3">
    <source>
        <dbReference type="PROSITE" id="PS51462"/>
    </source>
</evidence>
<dbReference type="Pfam" id="PF21906">
    <property type="entry name" value="WHD_NrtR"/>
    <property type="match status" value="1"/>
</dbReference>
<dbReference type="InterPro" id="IPR015797">
    <property type="entry name" value="NUDIX_hydrolase-like_dom_sf"/>
</dbReference>
<dbReference type="SUPFAM" id="SSF55811">
    <property type="entry name" value="Nudix"/>
    <property type="match status" value="1"/>
</dbReference>
<gene>
    <name evidence="4" type="ORF">VB774_23025</name>
</gene>
<dbReference type="InterPro" id="IPR020084">
    <property type="entry name" value="NUDIX_hydrolase_CS"/>
</dbReference>
<protein>
    <submittedName>
        <fullName evidence="4">NUDIX domain-containing protein</fullName>
    </submittedName>
</protein>
<dbReference type="Proteomes" id="UP001301388">
    <property type="component" value="Unassembled WGS sequence"/>
</dbReference>
<proteinExistence type="inferred from homology"/>
<dbReference type="EMBL" id="JAYGIE010000129">
    <property type="protein sequence ID" value="MEA5480518.1"/>
    <property type="molecule type" value="Genomic_DNA"/>
</dbReference>
<dbReference type="PROSITE" id="PS00893">
    <property type="entry name" value="NUDIX_BOX"/>
    <property type="match status" value="1"/>
</dbReference>
<dbReference type="CDD" id="cd18873">
    <property type="entry name" value="NUDIX_NadM_like"/>
    <property type="match status" value="1"/>
</dbReference>
<comment type="similarity">
    <text evidence="2">Belongs to the Nudix hydrolase family.</text>
</comment>
<dbReference type="PANTHER" id="PTHR43736">
    <property type="entry name" value="ADP-RIBOSE PYROPHOSPHATASE"/>
    <property type="match status" value="1"/>
</dbReference>
<dbReference type="Gene3D" id="1.10.10.10">
    <property type="entry name" value="Winged helix-like DNA-binding domain superfamily/Winged helix DNA-binding domain"/>
    <property type="match status" value="1"/>
</dbReference>
<comment type="caution">
    <text evidence="4">The sequence shown here is derived from an EMBL/GenBank/DDBJ whole genome shotgun (WGS) entry which is preliminary data.</text>
</comment>
<dbReference type="InterPro" id="IPR036390">
    <property type="entry name" value="WH_DNA-bd_sf"/>
</dbReference>
<sequence length="230" mass="26690">MSHTYDYPRPALTVDCIVFGLDAQQELKVMLIQRNIPPFQGQWAIPGGFVRIDETLEQAALRELQEETGIHDVYLEQLYTFGDLGRDPRDRTVTVAYYALINLVDQKIQASTDAREADWFAVSKIPPLAFDHNQILQTAIARLRNKIRYEPIGFELLPKKFTLSQLQKLYETVLDRSLDKRNFRKKILGMDLLIDTGKVEHNVAHRAAKLYEFDETKYLQLKQNGFNFEI</sequence>